<proteinExistence type="predicted"/>
<dbReference type="Pfam" id="PF14277">
    <property type="entry name" value="DUF4364"/>
    <property type="match status" value="1"/>
</dbReference>
<dbReference type="AlphaFoldDB" id="A0A9D1CNR2"/>
<organism evidence="1 2">
    <name type="scientific">Candidatus Avoscillospira stercorigallinarum</name>
    <dbReference type="NCBI Taxonomy" id="2840708"/>
    <lineage>
        <taxon>Bacteria</taxon>
        <taxon>Bacillati</taxon>
        <taxon>Bacillota</taxon>
        <taxon>Clostridia</taxon>
        <taxon>Eubacteriales</taxon>
        <taxon>Oscillospiraceae</taxon>
        <taxon>Oscillospiraceae incertae sedis</taxon>
        <taxon>Candidatus Avoscillospira</taxon>
    </lineage>
</organism>
<accession>A0A9D1CNR2</accession>
<gene>
    <name evidence="1" type="ORF">IAA67_04740</name>
</gene>
<dbReference type="EMBL" id="DVFN01000068">
    <property type="protein sequence ID" value="HIQ69622.1"/>
    <property type="molecule type" value="Genomic_DNA"/>
</dbReference>
<reference evidence="1" key="2">
    <citation type="journal article" date="2021" name="PeerJ">
        <title>Extensive microbial diversity within the chicken gut microbiome revealed by metagenomics and culture.</title>
        <authorList>
            <person name="Gilroy R."/>
            <person name="Ravi A."/>
            <person name="Getino M."/>
            <person name="Pursley I."/>
            <person name="Horton D.L."/>
            <person name="Alikhan N.F."/>
            <person name="Baker D."/>
            <person name="Gharbi K."/>
            <person name="Hall N."/>
            <person name="Watson M."/>
            <person name="Adriaenssens E.M."/>
            <person name="Foster-Nyarko E."/>
            <person name="Jarju S."/>
            <person name="Secka A."/>
            <person name="Antonio M."/>
            <person name="Oren A."/>
            <person name="Chaudhuri R.R."/>
            <person name="La Ragione R."/>
            <person name="Hildebrand F."/>
            <person name="Pallen M.J."/>
        </authorList>
    </citation>
    <scope>NUCLEOTIDE SEQUENCE</scope>
    <source>
        <strain evidence="1">ChiSjej2B20-13462</strain>
    </source>
</reference>
<name>A0A9D1CNR2_9FIRM</name>
<protein>
    <submittedName>
        <fullName evidence="1">DUF4364 family protein</fullName>
    </submittedName>
</protein>
<comment type="caution">
    <text evidence="1">The sequence shown here is derived from an EMBL/GenBank/DDBJ whole genome shotgun (WGS) entry which is preliminary data.</text>
</comment>
<reference evidence="1" key="1">
    <citation type="submission" date="2020-10" db="EMBL/GenBank/DDBJ databases">
        <authorList>
            <person name="Gilroy R."/>
        </authorList>
    </citation>
    <scope>NUCLEOTIDE SEQUENCE</scope>
    <source>
        <strain evidence="1">ChiSjej2B20-13462</strain>
    </source>
</reference>
<dbReference type="Proteomes" id="UP000886874">
    <property type="component" value="Unassembled WGS sequence"/>
</dbReference>
<sequence length="178" mass="20608">MERRGFIHDILDVKILILYVMSLVEEPISAQTIYELCYQDDCLSYFDVQEAIPQMVRSGHLVEEEFDRYVITDKGREAGEITQDSIAFPVKERAKQAVETHNRTQKRDQFLRSEVIQRENGDFAVRMGLSDFQGTLMELELTAPTLQQARKLERAYRKNAEIVYQAVMVALLEEAEGE</sequence>
<evidence type="ECO:0000313" key="2">
    <source>
        <dbReference type="Proteomes" id="UP000886874"/>
    </source>
</evidence>
<evidence type="ECO:0000313" key="1">
    <source>
        <dbReference type="EMBL" id="HIQ69622.1"/>
    </source>
</evidence>
<dbReference type="InterPro" id="IPR025374">
    <property type="entry name" value="DUF4364"/>
</dbReference>